<dbReference type="AlphaFoldDB" id="A0AA88YAQ6"/>
<comment type="caution">
    <text evidence="1">The sequence shown here is derived from an EMBL/GenBank/DDBJ whole genome shotgun (WGS) entry which is preliminary data.</text>
</comment>
<accession>A0AA88YAQ6</accession>
<protein>
    <submittedName>
        <fullName evidence="1">Uncharacterized protein</fullName>
    </submittedName>
</protein>
<organism evidence="1 2">
    <name type="scientific">Pinctada imbricata</name>
    <name type="common">Atlantic pearl-oyster</name>
    <name type="synonym">Pinctada martensii</name>
    <dbReference type="NCBI Taxonomy" id="66713"/>
    <lineage>
        <taxon>Eukaryota</taxon>
        <taxon>Metazoa</taxon>
        <taxon>Spiralia</taxon>
        <taxon>Lophotrochozoa</taxon>
        <taxon>Mollusca</taxon>
        <taxon>Bivalvia</taxon>
        <taxon>Autobranchia</taxon>
        <taxon>Pteriomorphia</taxon>
        <taxon>Pterioida</taxon>
        <taxon>Pterioidea</taxon>
        <taxon>Pteriidae</taxon>
        <taxon>Pinctada</taxon>
    </lineage>
</organism>
<dbReference type="EMBL" id="VSWD01000005">
    <property type="protein sequence ID" value="KAK3101188.1"/>
    <property type="molecule type" value="Genomic_DNA"/>
</dbReference>
<proteinExistence type="predicted"/>
<name>A0AA88YAQ6_PINIB</name>
<gene>
    <name evidence="1" type="ORF">FSP39_001619</name>
</gene>
<evidence type="ECO:0000313" key="2">
    <source>
        <dbReference type="Proteomes" id="UP001186944"/>
    </source>
</evidence>
<keyword evidence="2" id="KW-1185">Reference proteome</keyword>
<sequence length="412" mass="46765">MVNIQETYANRERYTLSEAKSKVMVFNKMARTKEDSGYIELNNKELEIVDSYTHIGIERHSKVKAGDKGEAAVMIARKTIYSLMGAGFHGYNGVNPKVSIKMWAMYVKPRMLYGLESQILKRKDIDAINHYHKKVIKQLMHLPQRTADAAVYILAGDIPIEGDLHIKILGQLGNIFRSNGVERKLAERQLAMKEGNSASWFIYAKSILERYDLPSIYDLLESPPAKTEWNALIRKKVVTTWIDKVTTEAKSKSTLRHLCKAPYKKGTVHNLWRYASDDTIAVKKAGVKAKLVTGSYTLQADHARFYQNDRSTTCTLCHNGVEDLYHFLLLCPALKIRDQFLEKILDFLANKGLSDMFRDNRPLLTQIILDPSSSVVPCILQSEDALNTLESLSRGLCYAIHSVRSNLLQIPL</sequence>
<evidence type="ECO:0000313" key="1">
    <source>
        <dbReference type="EMBL" id="KAK3101188.1"/>
    </source>
</evidence>
<dbReference type="Proteomes" id="UP001186944">
    <property type="component" value="Unassembled WGS sequence"/>
</dbReference>
<reference evidence="1" key="1">
    <citation type="submission" date="2019-08" db="EMBL/GenBank/DDBJ databases">
        <title>The improved chromosome-level genome for the pearl oyster Pinctada fucata martensii using PacBio sequencing and Hi-C.</title>
        <authorList>
            <person name="Zheng Z."/>
        </authorList>
    </citation>
    <scope>NUCLEOTIDE SEQUENCE</scope>
    <source>
        <strain evidence="1">ZZ-2019</strain>
        <tissue evidence="1">Adductor muscle</tissue>
    </source>
</reference>